<feature type="transmembrane region" description="Helical" evidence="1">
    <location>
        <begin position="73"/>
        <end position="93"/>
    </location>
</feature>
<keyword evidence="1" id="KW-0812">Transmembrane</keyword>
<gene>
    <name evidence="2" type="ORF">CINCED_3A019609</name>
</gene>
<accession>A0A5E4MS78</accession>
<proteinExistence type="predicted"/>
<keyword evidence="3" id="KW-1185">Reference proteome</keyword>
<reference evidence="2 3" key="1">
    <citation type="submission" date="2019-08" db="EMBL/GenBank/DDBJ databases">
        <authorList>
            <person name="Alioto T."/>
            <person name="Alioto T."/>
            <person name="Gomez Garrido J."/>
        </authorList>
    </citation>
    <scope>NUCLEOTIDE SEQUENCE [LARGE SCALE GENOMIC DNA]</scope>
</reference>
<keyword evidence="1" id="KW-0472">Membrane</keyword>
<evidence type="ECO:0000313" key="2">
    <source>
        <dbReference type="EMBL" id="VVC34464.1"/>
    </source>
</evidence>
<dbReference type="AlphaFoldDB" id="A0A5E4MS78"/>
<keyword evidence="1" id="KW-1133">Transmembrane helix</keyword>
<name>A0A5E4MS78_9HEMI</name>
<organism evidence="2 3">
    <name type="scientific">Cinara cedri</name>
    <dbReference type="NCBI Taxonomy" id="506608"/>
    <lineage>
        <taxon>Eukaryota</taxon>
        <taxon>Metazoa</taxon>
        <taxon>Ecdysozoa</taxon>
        <taxon>Arthropoda</taxon>
        <taxon>Hexapoda</taxon>
        <taxon>Insecta</taxon>
        <taxon>Pterygota</taxon>
        <taxon>Neoptera</taxon>
        <taxon>Paraneoptera</taxon>
        <taxon>Hemiptera</taxon>
        <taxon>Sternorrhyncha</taxon>
        <taxon>Aphidomorpha</taxon>
        <taxon>Aphidoidea</taxon>
        <taxon>Aphididae</taxon>
        <taxon>Lachninae</taxon>
        <taxon>Cinara</taxon>
    </lineage>
</organism>
<dbReference type="EMBL" id="CABPRJ010000996">
    <property type="protein sequence ID" value="VVC34464.1"/>
    <property type="molecule type" value="Genomic_DNA"/>
</dbReference>
<sequence>MEDLAIRLNHRKDPVIILNEDNLLLADDKAIYSTSPKIYPFAVVLRLRVLQIVCGITGLVMGMVAIIEEKGKMNLGLAIPAGILTVVAAVLVLRPLTSRSSRKPAAYT</sequence>
<protein>
    <submittedName>
        <fullName evidence="2">Uncharacterized protein</fullName>
    </submittedName>
</protein>
<dbReference type="OrthoDB" id="7466757at2759"/>
<dbReference type="Proteomes" id="UP000325440">
    <property type="component" value="Unassembled WGS sequence"/>
</dbReference>
<evidence type="ECO:0000256" key="1">
    <source>
        <dbReference type="SAM" id="Phobius"/>
    </source>
</evidence>
<evidence type="ECO:0000313" key="3">
    <source>
        <dbReference type="Proteomes" id="UP000325440"/>
    </source>
</evidence>
<feature type="transmembrane region" description="Helical" evidence="1">
    <location>
        <begin position="47"/>
        <end position="67"/>
    </location>
</feature>